<dbReference type="Pfam" id="PF00046">
    <property type="entry name" value="Homeodomain"/>
    <property type="match status" value="1"/>
</dbReference>
<comment type="subcellular location">
    <subcellularLocation>
        <location evidence="1 2 3">Nucleus</location>
    </subcellularLocation>
</comment>
<proteinExistence type="predicted"/>
<protein>
    <recommendedName>
        <fullName evidence="5">Homeobox domain-containing protein</fullName>
    </recommendedName>
</protein>
<reference evidence="6" key="2">
    <citation type="journal article" date="2022" name="Elife">
        <title>Obligate sexual reproduction of a homothallic fungus closely related to the Cryptococcus pathogenic species complex.</title>
        <authorList>
            <person name="Passer A.R."/>
            <person name="Clancey S.A."/>
            <person name="Shea T."/>
            <person name="David-Palma M."/>
            <person name="Averette A.F."/>
            <person name="Boekhout T."/>
            <person name="Porcel B.M."/>
            <person name="Nowrousian M."/>
            <person name="Cuomo C.A."/>
            <person name="Sun S."/>
            <person name="Heitman J."/>
            <person name="Coelho M.A."/>
        </authorList>
    </citation>
    <scope>NUCLEOTIDE SEQUENCE</scope>
    <source>
        <strain evidence="6">CBS 7841</strain>
    </source>
</reference>
<feature type="region of interest" description="Disordered" evidence="4">
    <location>
        <begin position="215"/>
        <end position="241"/>
    </location>
</feature>
<evidence type="ECO:0000313" key="7">
    <source>
        <dbReference type="Proteomes" id="UP000094043"/>
    </source>
</evidence>
<keyword evidence="2 3" id="KW-0238">DNA-binding</keyword>
<reference evidence="6" key="3">
    <citation type="submission" date="2024-01" db="EMBL/GenBank/DDBJ databases">
        <authorList>
            <person name="Coelho M.A."/>
            <person name="David-Palma M."/>
            <person name="Shea T."/>
            <person name="Sun S."/>
            <person name="Cuomo C.A."/>
            <person name="Heitman J."/>
        </authorList>
    </citation>
    <scope>NUCLEOTIDE SEQUENCE</scope>
    <source>
        <strain evidence="6">CBS 7841</strain>
    </source>
</reference>
<dbReference type="PANTHER" id="PTHR24323:SF7">
    <property type="entry name" value="HOMEOBOX DOMAIN-CONTAINING PROTEIN"/>
    <property type="match status" value="1"/>
</dbReference>
<evidence type="ECO:0000313" key="6">
    <source>
        <dbReference type="EMBL" id="WVN88553.1"/>
    </source>
</evidence>
<organism evidence="6 7">
    <name type="scientific">Cryptococcus depauperatus CBS 7841</name>
    <dbReference type="NCBI Taxonomy" id="1295531"/>
    <lineage>
        <taxon>Eukaryota</taxon>
        <taxon>Fungi</taxon>
        <taxon>Dikarya</taxon>
        <taxon>Basidiomycota</taxon>
        <taxon>Agaricomycotina</taxon>
        <taxon>Tremellomycetes</taxon>
        <taxon>Tremellales</taxon>
        <taxon>Cryptococcaceae</taxon>
        <taxon>Cryptococcus</taxon>
    </lineage>
</organism>
<dbReference type="GO" id="GO:0006355">
    <property type="term" value="P:regulation of DNA-templated transcription"/>
    <property type="evidence" value="ECO:0007669"/>
    <property type="project" value="TreeGrafter"/>
</dbReference>
<dbReference type="RefSeq" id="XP_066069253.1">
    <property type="nucleotide sequence ID" value="XM_066213156.1"/>
</dbReference>
<gene>
    <name evidence="6" type="ORF">L203_103764</name>
</gene>
<dbReference type="CDD" id="cd00086">
    <property type="entry name" value="homeodomain"/>
    <property type="match status" value="1"/>
</dbReference>
<dbReference type="PROSITE" id="PS50071">
    <property type="entry name" value="HOMEOBOX_2"/>
    <property type="match status" value="1"/>
</dbReference>
<dbReference type="PANTHER" id="PTHR24323">
    <property type="entry name" value="CEH-10 HOMEODOMAIN-CONTAINING HOMOLOG"/>
    <property type="match status" value="1"/>
</dbReference>
<feature type="domain" description="Homeobox" evidence="5">
    <location>
        <begin position="108"/>
        <end position="168"/>
    </location>
</feature>
<dbReference type="SMART" id="SM00389">
    <property type="entry name" value="HOX"/>
    <property type="match status" value="1"/>
</dbReference>
<dbReference type="Proteomes" id="UP000094043">
    <property type="component" value="Chromosome 4"/>
</dbReference>
<feature type="DNA-binding region" description="Homeobox" evidence="2">
    <location>
        <begin position="110"/>
        <end position="169"/>
    </location>
</feature>
<evidence type="ECO:0000256" key="2">
    <source>
        <dbReference type="PROSITE-ProRule" id="PRU00108"/>
    </source>
</evidence>
<dbReference type="GeneID" id="91087974"/>
<dbReference type="InterPro" id="IPR001356">
    <property type="entry name" value="HD"/>
</dbReference>
<evidence type="ECO:0000256" key="4">
    <source>
        <dbReference type="SAM" id="MobiDB-lite"/>
    </source>
</evidence>
<dbReference type="InterPro" id="IPR051775">
    <property type="entry name" value="Homeobox_domain"/>
</dbReference>
<dbReference type="SUPFAM" id="SSF46689">
    <property type="entry name" value="Homeodomain-like"/>
    <property type="match status" value="1"/>
</dbReference>
<feature type="compositionally biased region" description="Low complexity" evidence="4">
    <location>
        <begin position="374"/>
        <end position="388"/>
    </location>
</feature>
<keyword evidence="2 3" id="KW-0539">Nucleus</keyword>
<accession>A0AAJ8JU91</accession>
<evidence type="ECO:0000256" key="3">
    <source>
        <dbReference type="RuleBase" id="RU000682"/>
    </source>
</evidence>
<dbReference type="EMBL" id="CP143787">
    <property type="protein sequence ID" value="WVN88553.1"/>
    <property type="molecule type" value="Genomic_DNA"/>
</dbReference>
<sequence length="457" mass="51991">MSYSEPIPSPLSDREEIGLSCPNSSTSIITASYNITPTLMDVHPTVLRYLGGLQPPAIPPWRDAGHYTDWVPKWWDDDQSEQCKACAIDKKSENEWDFLEAPWLDKHKSKMSGRRRFTTAQLQMLEVQWSISQSPNKAERQRIAMWMGTRTKHVNIWFQNRRQHDKKLQTFGETFDSTCLTVEGLVPPTPAMRVIVLKITSGELSGTNCASMAAAASAHQSNRPRQSRKSTKQQVVPREPKANLADDCPTRLCLPKTQKILHPPPMTDKRKYEVEDYEPIRSVKYRQLEGRHMTPPLPQLQYNYKQLSRPQTTANDFDVETTYAHTQTFQHSKPFARSVKFDIPTTVYNSLHGYSLGFCPKERTALFDQVCTPSSSSSSTSDSDWSIDNAPRPCTDENMVGAENVFLKMEALPPIQVSQDIRHGIPQTYQQALKDGSWEAREVLDAADILMGMQTRR</sequence>
<dbReference type="GO" id="GO:0000976">
    <property type="term" value="F:transcription cis-regulatory region binding"/>
    <property type="evidence" value="ECO:0007669"/>
    <property type="project" value="TreeGrafter"/>
</dbReference>
<reference evidence="6" key="1">
    <citation type="submission" date="2016-06" db="EMBL/GenBank/DDBJ databases">
        <authorList>
            <person name="Cuomo C."/>
            <person name="Litvintseva A."/>
            <person name="Heitman J."/>
            <person name="Chen Y."/>
            <person name="Sun S."/>
            <person name="Springer D."/>
            <person name="Dromer F."/>
            <person name="Young S."/>
            <person name="Zeng Q."/>
            <person name="Chapman S."/>
            <person name="Gujja S."/>
            <person name="Saif S."/>
            <person name="Birren B."/>
        </authorList>
    </citation>
    <scope>NUCLEOTIDE SEQUENCE</scope>
    <source>
        <strain evidence="6">CBS 7841</strain>
    </source>
</reference>
<dbReference type="AlphaFoldDB" id="A0AAJ8JU91"/>
<feature type="region of interest" description="Disordered" evidence="4">
    <location>
        <begin position="373"/>
        <end position="394"/>
    </location>
</feature>
<dbReference type="GO" id="GO:0005634">
    <property type="term" value="C:nucleus"/>
    <property type="evidence" value="ECO:0007669"/>
    <property type="project" value="UniProtKB-SubCell"/>
</dbReference>
<dbReference type="InterPro" id="IPR009057">
    <property type="entry name" value="Homeodomain-like_sf"/>
</dbReference>
<keyword evidence="7" id="KW-1185">Reference proteome</keyword>
<dbReference type="Gene3D" id="1.10.10.60">
    <property type="entry name" value="Homeodomain-like"/>
    <property type="match status" value="1"/>
</dbReference>
<keyword evidence="2 3" id="KW-0371">Homeobox</keyword>
<name>A0AAJ8JU91_9TREE</name>
<evidence type="ECO:0000259" key="5">
    <source>
        <dbReference type="PROSITE" id="PS50071"/>
    </source>
</evidence>
<dbReference type="KEGG" id="cdep:91087974"/>
<evidence type="ECO:0000256" key="1">
    <source>
        <dbReference type="ARBA" id="ARBA00004123"/>
    </source>
</evidence>